<reference evidence="2 3" key="2">
    <citation type="journal article" date="2011" name="Stand. Genomic Sci.">
        <title>Complete genome sequence of Tolumonas auensis type strain (TA 4).</title>
        <authorList>
            <person name="Chertkov O."/>
            <person name="Copeland A."/>
            <person name="Lucas S."/>
            <person name="Lapidus A."/>
            <person name="Berry K.W."/>
            <person name="Detter J.C."/>
            <person name="Del Rio T.G."/>
            <person name="Hammon N."/>
            <person name="Dalin E."/>
            <person name="Tice H."/>
            <person name="Pitluck S."/>
            <person name="Richardson P."/>
            <person name="Bruce D."/>
            <person name="Goodwin L."/>
            <person name="Han C."/>
            <person name="Tapia R."/>
            <person name="Saunders E."/>
            <person name="Schmutz J."/>
            <person name="Brettin T."/>
            <person name="Larimer F."/>
            <person name="Land M."/>
            <person name="Hauser L."/>
            <person name="Spring S."/>
            <person name="Rohde M."/>
            <person name="Kyrpides N.C."/>
            <person name="Ivanova N."/>
            <person name="Goker M."/>
            <person name="Beller H.R."/>
            <person name="Klenk H.P."/>
            <person name="Woyke T."/>
        </authorList>
    </citation>
    <scope>NUCLEOTIDE SEQUENCE [LARGE SCALE GENOMIC DNA]</scope>
    <source>
        <strain evidence="3">DSM 9187 / TA4</strain>
    </source>
</reference>
<dbReference type="RefSeq" id="WP_012729177.1">
    <property type="nucleotide sequence ID" value="NC_012691.1"/>
</dbReference>
<evidence type="ECO:0000259" key="1">
    <source>
        <dbReference type="Pfam" id="PF14321"/>
    </source>
</evidence>
<dbReference type="HOGENOM" id="CLU_072066_0_0_6"/>
<gene>
    <name evidence="2" type="ordered locus">Tola_0950</name>
</gene>
<dbReference type="STRING" id="595494.Tola_0950"/>
<dbReference type="Proteomes" id="UP000009073">
    <property type="component" value="Chromosome"/>
</dbReference>
<evidence type="ECO:0000313" key="2">
    <source>
        <dbReference type="EMBL" id="ACQ92578.1"/>
    </source>
</evidence>
<sequence length="346" mass="36772">MKHQSGYAFTLLLLLAGCGGGGGSDSSTPTTTKLNLAISDAPVDSAQQVCIAVSALSLKQEGVTAEKQWGPLDLIDTNSNDGCLPVGYAIPKDNNGNPTFFYLDLLKYQDGDKHMLLSDEVIPSGKYEQLRLIVLDGTDKNNDLVGNTPLPASYVTEQDGTVKALEVPSDVLKFHSFNPLTSGVLDYQVEFNLRHAMVLPGHEEYYKLKPNGVKLLNVDVLSTISGSVAVSDANCGTTALSNGDVGVYLYKDTVTDYQGIDYDTAHNGPVLSGMVSDTDADGIYTYQLNYVEAGSYKLALVCNASGDFLTEAGNSSGYGLQVADPVQDVPVQDPAVSQTTSVIADF</sequence>
<keyword evidence="3" id="KW-1185">Reference proteome</keyword>
<dbReference type="eggNOG" id="ENOG50309D6">
    <property type="taxonomic scope" value="Bacteria"/>
</dbReference>
<dbReference type="AlphaFoldDB" id="C4LCL4"/>
<name>C4LCL4_TOLAT</name>
<dbReference type="KEGG" id="tau:Tola_0950"/>
<organism evidence="2 3">
    <name type="scientific">Tolumonas auensis (strain DSM 9187 / NBRC 110442 / TA 4)</name>
    <dbReference type="NCBI Taxonomy" id="595494"/>
    <lineage>
        <taxon>Bacteria</taxon>
        <taxon>Pseudomonadati</taxon>
        <taxon>Pseudomonadota</taxon>
        <taxon>Gammaproteobacteria</taxon>
        <taxon>Aeromonadales</taxon>
        <taxon>Aeromonadaceae</taxon>
        <taxon>Tolumonas</taxon>
    </lineage>
</organism>
<dbReference type="OrthoDB" id="7062064at2"/>
<dbReference type="InterPro" id="IPR025491">
    <property type="entry name" value="DUF4382"/>
</dbReference>
<feature type="domain" description="DUF4382" evidence="1">
    <location>
        <begin position="31"/>
        <end position="210"/>
    </location>
</feature>
<protein>
    <recommendedName>
        <fullName evidence="1">DUF4382 domain-containing protein</fullName>
    </recommendedName>
</protein>
<accession>C4LCL4</accession>
<dbReference type="Pfam" id="PF14321">
    <property type="entry name" value="DUF4382"/>
    <property type="match status" value="1"/>
</dbReference>
<dbReference type="PROSITE" id="PS51257">
    <property type="entry name" value="PROKAR_LIPOPROTEIN"/>
    <property type="match status" value="1"/>
</dbReference>
<dbReference type="EMBL" id="CP001616">
    <property type="protein sequence ID" value="ACQ92578.1"/>
    <property type="molecule type" value="Genomic_DNA"/>
</dbReference>
<evidence type="ECO:0000313" key="3">
    <source>
        <dbReference type="Proteomes" id="UP000009073"/>
    </source>
</evidence>
<reference evidence="3" key="1">
    <citation type="submission" date="2009-05" db="EMBL/GenBank/DDBJ databases">
        <title>Complete sequence of Tolumonas auensis DSM 9187.</title>
        <authorList>
            <consortium name="US DOE Joint Genome Institute"/>
            <person name="Lucas S."/>
            <person name="Copeland A."/>
            <person name="Lapidus A."/>
            <person name="Glavina del Rio T."/>
            <person name="Tice H."/>
            <person name="Bruce D."/>
            <person name="Goodwin L."/>
            <person name="Pitluck S."/>
            <person name="Chertkov O."/>
            <person name="Brettin T."/>
            <person name="Detter J.C."/>
            <person name="Han C."/>
            <person name="Larimer F."/>
            <person name="Land M."/>
            <person name="Hauser L."/>
            <person name="Kyrpides N."/>
            <person name="Mikhailova N."/>
            <person name="Spring S."/>
            <person name="Beller H."/>
        </authorList>
    </citation>
    <scope>NUCLEOTIDE SEQUENCE [LARGE SCALE GENOMIC DNA]</scope>
    <source>
        <strain evidence="3">DSM 9187 / TA4</strain>
    </source>
</reference>
<proteinExistence type="predicted"/>